<feature type="region of interest" description="Disordered" evidence="1">
    <location>
        <begin position="1"/>
        <end position="38"/>
    </location>
</feature>
<evidence type="ECO:0000313" key="2">
    <source>
        <dbReference type="EMBL" id="CAD1565405.1"/>
    </source>
</evidence>
<organism evidence="2">
    <name type="scientific">Bracon brevicornis</name>
    <dbReference type="NCBI Taxonomy" id="1563983"/>
    <lineage>
        <taxon>Eukaryota</taxon>
        <taxon>Metazoa</taxon>
        <taxon>Ecdysozoa</taxon>
        <taxon>Arthropoda</taxon>
        <taxon>Hexapoda</taxon>
        <taxon>Insecta</taxon>
        <taxon>Pterygota</taxon>
        <taxon>Neoptera</taxon>
        <taxon>Endopterygota</taxon>
        <taxon>Hymenoptera</taxon>
        <taxon>Apocrita</taxon>
        <taxon>Ichneumonoidea</taxon>
        <taxon>Braconidae</taxon>
        <taxon>Braconinae</taxon>
        <taxon>Bracon</taxon>
    </lineage>
</organism>
<sequence>MPPQNGNYGQNEMKKKNNKKKQINETKKKMKNKKDCPTPLLITRSTRTIRQRHQLTLAPQATLRLTGGVPGKVGLHQTTYVCFV</sequence>
<name>A0A6V7KM79_9HYME</name>
<gene>
    <name evidence="2" type="ORF">BBRV_LOCUS83790</name>
</gene>
<evidence type="ECO:0000256" key="1">
    <source>
        <dbReference type="SAM" id="MobiDB-lite"/>
    </source>
</evidence>
<proteinExistence type="predicted"/>
<reference evidence="2" key="1">
    <citation type="submission" date="2020-07" db="EMBL/GenBank/DDBJ databases">
        <authorList>
            <person name="Ferguson B K."/>
        </authorList>
    </citation>
    <scope>NUCLEOTIDE SEQUENCE</scope>
    <source>
        <strain evidence="2">L06</strain>
    </source>
</reference>
<accession>A0A6V7KM79</accession>
<dbReference type="AlphaFoldDB" id="A0A6V7KM79"/>
<protein>
    <submittedName>
        <fullName evidence="2">Uncharacterized protein</fullName>
    </submittedName>
</protein>
<dbReference type="EMBL" id="CADCXW020000176">
    <property type="protein sequence ID" value="CAD1565405.1"/>
    <property type="molecule type" value="Genomic_DNA"/>
</dbReference>